<evidence type="ECO:0000256" key="4">
    <source>
        <dbReference type="ARBA" id="ARBA00022519"/>
    </source>
</evidence>
<keyword evidence="6" id="KW-0029">Amino-acid transport</keyword>
<reference evidence="11 12" key="1">
    <citation type="submission" date="2015-09" db="EMBL/GenBank/DDBJ databases">
        <title>Genome sequence of Acetobacterium wieringae DSM 1911.</title>
        <authorList>
            <person name="Poehlein A."/>
            <person name="Bengelsdorf F.R."/>
            <person name="Schiel-Bengelsdorf B."/>
            <person name="Duerre P."/>
            <person name="Daniel R."/>
        </authorList>
    </citation>
    <scope>NUCLEOTIDE SEQUENCE [LARGE SCALE GENOMIC DNA]</scope>
    <source>
        <strain evidence="11 12">DSM 1911</strain>
    </source>
</reference>
<evidence type="ECO:0000256" key="8">
    <source>
        <dbReference type="ARBA" id="ARBA00023136"/>
    </source>
</evidence>
<feature type="transmembrane region" description="Helical" evidence="10">
    <location>
        <begin position="275"/>
        <end position="293"/>
    </location>
</feature>
<dbReference type="Proteomes" id="UP000176244">
    <property type="component" value="Unassembled WGS sequence"/>
</dbReference>
<comment type="subcellular location">
    <subcellularLocation>
        <location evidence="1">Cell membrane</location>
        <topology evidence="1">Multi-pass membrane protein</topology>
    </subcellularLocation>
</comment>
<dbReference type="GO" id="GO:0015188">
    <property type="term" value="F:L-isoleucine transmembrane transporter activity"/>
    <property type="evidence" value="ECO:0007669"/>
    <property type="project" value="TreeGrafter"/>
</dbReference>
<feature type="transmembrane region" description="Helical" evidence="10">
    <location>
        <begin position="141"/>
        <end position="166"/>
    </location>
</feature>
<dbReference type="AlphaFoldDB" id="A0A1F2PGZ8"/>
<evidence type="ECO:0000256" key="7">
    <source>
        <dbReference type="ARBA" id="ARBA00022989"/>
    </source>
</evidence>
<keyword evidence="7 10" id="KW-1133">Transmembrane helix</keyword>
<dbReference type="GO" id="GO:0005304">
    <property type="term" value="F:L-valine transmembrane transporter activity"/>
    <property type="evidence" value="ECO:0007669"/>
    <property type="project" value="TreeGrafter"/>
</dbReference>
<dbReference type="GO" id="GO:0015192">
    <property type="term" value="F:L-phenylalanine transmembrane transporter activity"/>
    <property type="evidence" value="ECO:0007669"/>
    <property type="project" value="TreeGrafter"/>
</dbReference>
<organism evidence="11 12">
    <name type="scientific">Acetobacterium wieringae</name>
    <dbReference type="NCBI Taxonomy" id="52694"/>
    <lineage>
        <taxon>Bacteria</taxon>
        <taxon>Bacillati</taxon>
        <taxon>Bacillota</taxon>
        <taxon>Clostridia</taxon>
        <taxon>Eubacteriales</taxon>
        <taxon>Eubacteriaceae</taxon>
        <taxon>Acetobacterium</taxon>
    </lineage>
</organism>
<name>A0A1F2PGZ8_9FIRM</name>
<dbReference type="GO" id="GO:0015808">
    <property type="term" value="P:L-alanine transport"/>
    <property type="evidence" value="ECO:0007669"/>
    <property type="project" value="TreeGrafter"/>
</dbReference>
<feature type="transmembrane region" description="Helical" evidence="10">
    <location>
        <begin position="220"/>
        <end position="242"/>
    </location>
</feature>
<evidence type="ECO:0000256" key="1">
    <source>
        <dbReference type="ARBA" id="ARBA00004651"/>
    </source>
</evidence>
<comment type="similarity">
    <text evidence="9">Belongs to the binding-protein-dependent transport system permease family. LivHM subfamily.</text>
</comment>
<dbReference type="GO" id="GO:0042941">
    <property type="term" value="P:D-alanine transmembrane transport"/>
    <property type="evidence" value="ECO:0007669"/>
    <property type="project" value="TreeGrafter"/>
</dbReference>
<keyword evidence="3" id="KW-1003">Cell membrane</keyword>
<keyword evidence="8 10" id="KW-0472">Membrane</keyword>
<accession>A0A1F2PGZ8</accession>
<evidence type="ECO:0000313" key="12">
    <source>
        <dbReference type="Proteomes" id="UP000176244"/>
    </source>
</evidence>
<evidence type="ECO:0000256" key="9">
    <source>
        <dbReference type="ARBA" id="ARBA00037998"/>
    </source>
</evidence>
<feature type="transmembrane region" description="Helical" evidence="10">
    <location>
        <begin position="195"/>
        <end position="214"/>
    </location>
</feature>
<proteinExistence type="inferred from homology"/>
<dbReference type="CDD" id="cd06582">
    <property type="entry name" value="TM_PBP1_LivH_like"/>
    <property type="match status" value="1"/>
</dbReference>
<evidence type="ECO:0000256" key="5">
    <source>
        <dbReference type="ARBA" id="ARBA00022692"/>
    </source>
</evidence>
<dbReference type="STRING" id="52694.ACWI_18100"/>
<dbReference type="GO" id="GO:1903806">
    <property type="term" value="P:L-isoleucine import across plasma membrane"/>
    <property type="evidence" value="ECO:0007669"/>
    <property type="project" value="TreeGrafter"/>
</dbReference>
<evidence type="ECO:0000256" key="3">
    <source>
        <dbReference type="ARBA" id="ARBA00022475"/>
    </source>
</evidence>
<dbReference type="GO" id="GO:0015190">
    <property type="term" value="F:L-leucine transmembrane transporter activity"/>
    <property type="evidence" value="ECO:0007669"/>
    <property type="project" value="TreeGrafter"/>
</dbReference>
<evidence type="ECO:0000256" key="10">
    <source>
        <dbReference type="SAM" id="Phobius"/>
    </source>
</evidence>
<dbReference type="Pfam" id="PF02653">
    <property type="entry name" value="BPD_transp_2"/>
    <property type="match status" value="1"/>
</dbReference>
<feature type="transmembrane region" description="Helical" evidence="10">
    <location>
        <begin position="20"/>
        <end position="41"/>
    </location>
</feature>
<sequence length="301" mass="32374">MVVGMTMETFLQQLINGLSLGSLYALIAIGYTMVYGILRLINFAHGDIFMMAAYFTYFGIAVFFLPWYVTFIITIGLTILLGVTIERVAYRPLRDAPKTSLLISAIGVSFLLENVATYLFSGKPQAFPEFPLLTTPFFIGGLSIQPVSIVIPIVAFILMSALLFMINKTKLGMAMRAVAVDYDTAKLMGIKINGVISSTFAIGSALAAVGAILWCMKYPSVLPLMGVVPGLKCFIAAVIGGIGNVKGAVLGGLILGFSEVLMVAFFPALTGYRDAIAFVILIIILLFLPNGLLGKKQVEKV</sequence>
<keyword evidence="5 10" id="KW-0812">Transmembrane</keyword>
<feature type="transmembrane region" description="Helical" evidence="10">
    <location>
        <begin position="249"/>
        <end position="269"/>
    </location>
</feature>
<dbReference type="PANTHER" id="PTHR11795:SF371">
    <property type="entry name" value="HIGH-AFFINITY BRANCHED-CHAIN AMINO ACID TRANSPORT SYSTEM PERMEASE PROTEIN LIVH"/>
    <property type="match status" value="1"/>
</dbReference>
<evidence type="ECO:0000313" key="11">
    <source>
        <dbReference type="EMBL" id="OFV70599.1"/>
    </source>
</evidence>
<evidence type="ECO:0000256" key="6">
    <source>
        <dbReference type="ARBA" id="ARBA00022970"/>
    </source>
</evidence>
<dbReference type="PANTHER" id="PTHR11795">
    <property type="entry name" value="BRANCHED-CHAIN AMINO ACID TRANSPORT SYSTEM PERMEASE PROTEIN LIVH"/>
    <property type="match status" value="1"/>
</dbReference>
<gene>
    <name evidence="11" type="primary">livH_1</name>
    <name evidence="11" type="ORF">ACWI_18100</name>
</gene>
<dbReference type="GO" id="GO:0005886">
    <property type="term" value="C:plasma membrane"/>
    <property type="evidence" value="ECO:0007669"/>
    <property type="project" value="UniProtKB-SubCell"/>
</dbReference>
<keyword evidence="2" id="KW-0813">Transport</keyword>
<dbReference type="InterPro" id="IPR052157">
    <property type="entry name" value="BCAA_transport_permease"/>
</dbReference>
<comment type="caution">
    <text evidence="11">The sequence shown here is derived from an EMBL/GenBank/DDBJ whole genome shotgun (WGS) entry which is preliminary data.</text>
</comment>
<protein>
    <submittedName>
        <fullName evidence="11">High-affinity branched-chain amino acid transport system permease protein LivH</fullName>
    </submittedName>
</protein>
<evidence type="ECO:0000256" key="2">
    <source>
        <dbReference type="ARBA" id="ARBA00022448"/>
    </source>
</evidence>
<dbReference type="EMBL" id="LKEU01000029">
    <property type="protein sequence ID" value="OFV70599.1"/>
    <property type="molecule type" value="Genomic_DNA"/>
</dbReference>
<feature type="transmembrane region" description="Helical" evidence="10">
    <location>
        <begin position="101"/>
        <end position="121"/>
    </location>
</feature>
<keyword evidence="4" id="KW-0997">Cell inner membrane</keyword>
<dbReference type="InterPro" id="IPR001851">
    <property type="entry name" value="ABC_transp_permease"/>
</dbReference>